<name>A0A7J7IST5_BUGNE</name>
<feature type="region of interest" description="Disordered" evidence="1">
    <location>
        <begin position="198"/>
        <end position="225"/>
    </location>
</feature>
<reference evidence="3" key="1">
    <citation type="submission" date="2020-06" db="EMBL/GenBank/DDBJ databases">
        <title>Draft genome of Bugula neritina, a colonial animal packing powerful symbionts and potential medicines.</title>
        <authorList>
            <person name="Rayko M."/>
        </authorList>
    </citation>
    <scope>NUCLEOTIDE SEQUENCE [LARGE SCALE GENOMIC DNA]</scope>
    <source>
        <strain evidence="3">Kwan_BN1</strain>
    </source>
</reference>
<evidence type="ECO:0000256" key="2">
    <source>
        <dbReference type="SAM" id="SignalP"/>
    </source>
</evidence>
<dbReference type="EMBL" id="VXIV02003506">
    <property type="protein sequence ID" value="KAF6016596.1"/>
    <property type="molecule type" value="Genomic_DNA"/>
</dbReference>
<evidence type="ECO:0000313" key="4">
    <source>
        <dbReference type="Proteomes" id="UP000593567"/>
    </source>
</evidence>
<keyword evidence="2" id="KW-0732">Signal</keyword>
<feature type="region of interest" description="Disordered" evidence="1">
    <location>
        <begin position="28"/>
        <end position="62"/>
    </location>
</feature>
<proteinExistence type="predicted"/>
<organism evidence="3 4">
    <name type="scientific">Bugula neritina</name>
    <name type="common">Brown bryozoan</name>
    <name type="synonym">Sertularia neritina</name>
    <dbReference type="NCBI Taxonomy" id="10212"/>
    <lineage>
        <taxon>Eukaryota</taxon>
        <taxon>Metazoa</taxon>
        <taxon>Spiralia</taxon>
        <taxon>Lophotrochozoa</taxon>
        <taxon>Bryozoa</taxon>
        <taxon>Gymnolaemata</taxon>
        <taxon>Cheilostomatida</taxon>
        <taxon>Flustrina</taxon>
        <taxon>Buguloidea</taxon>
        <taxon>Bugulidae</taxon>
        <taxon>Bugula</taxon>
    </lineage>
</organism>
<feature type="compositionally biased region" description="Polar residues" evidence="1">
    <location>
        <begin position="28"/>
        <end position="37"/>
    </location>
</feature>
<feature type="region of interest" description="Disordered" evidence="1">
    <location>
        <begin position="104"/>
        <end position="126"/>
    </location>
</feature>
<feature type="signal peptide" evidence="2">
    <location>
        <begin position="1"/>
        <end position="19"/>
    </location>
</feature>
<dbReference type="Proteomes" id="UP000593567">
    <property type="component" value="Unassembled WGS sequence"/>
</dbReference>
<evidence type="ECO:0000256" key="1">
    <source>
        <dbReference type="SAM" id="MobiDB-lite"/>
    </source>
</evidence>
<comment type="caution">
    <text evidence="3">The sequence shown here is derived from an EMBL/GenBank/DDBJ whole genome shotgun (WGS) entry which is preliminary data.</text>
</comment>
<protein>
    <submittedName>
        <fullName evidence="3">Uncharacterized protein</fullName>
    </submittedName>
</protein>
<gene>
    <name evidence="3" type="ORF">EB796_025098</name>
</gene>
<dbReference type="AlphaFoldDB" id="A0A7J7IST5"/>
<evidence type="ECO:0000313" key="3">
    <source>
        <dbReference type="EMBL" id="KAF6016596.1"/>
    </source>
</evidence>
<accession>A0A7J7IST5</accession>
<keyword evidence="4" id="KW-1185">Reference proteome</keyword>
<sequence length="267" mass="29999">MDCCTTFQLIFYFLVLTNSLTQFEVQGQTVGSPVQDQGRSRGSRSRGPRTRGGGSPVDVGSMVVANRGVRRNEPLDIKFSDQWETQSYSESAYGTSIKDGEVVSGPLKSGKEKIEPLPSGRKRRPAKGKFTEFQIKNFDDFVQFDEPLVTEAPVSNLNVDFSMMDTDVDNADPTFNGEKVLEPEIPVHQEFSVPEVARTSLSPPTVRTPPRPQFQPIEIDTGNVDNSRFTTQAPQMIRYPWALSQLCRQTWNLPDLGKLQWHQLCPR</sequence>
<feature type="chain" id="PRO_5029852986" evidence="2">
    <location>
        <begin position="20"/>
        <end position="267"/>
    </location>
</feature>